<keyword evidence="1" id="KW-0479">Metal-binding</keyword>
<evidence type="ECO:0000313" key="9">
    <source>
        <dbReference type="Proteomes" id="UP001183809"/>
    </source>
</evidence>
<dbReference type="CDD" id="cd13900">
    <property type="entry name" value="CuRO_3_Tth-MCO_like"/>
    <property type="match status" value="1"/>
</dbReference>
<evidence type="ECO:0000259" key="7">
    <source>
        <dbReference type="Pfam" id="PF07732"/>
    </source>
</evidence>
<dbReference type="InterPro" id="IPR002355">
    <property type="entry name" value="Cu_oxidase_Cu_BS"/>
</dbReference>
<dbReference type="CDD" id="cd13853">
    <property type="entry name" value="CuRO_1_Tth-MCO_like"/>
    <property type="match status" value="1"/>
</dbReference>
<dbReference type="SUPFAM" id="SSF49503">
    <property type="entry name" value="Cupredoxins"/>
    <property type="match status" value="3"/>
</dbReference>
<accession>A0ABU2TT26</accession>
<dbReference type="Pfam" id="PF00394">
    <property type="entry name" value="Cu-oxidase"/>
    <property type="match status" value="1"/>
</dbReference>
<dbReference type="PANTHER" id="PTHR11709:SF518">
    <property type="entry name" value="MULTICOPPER OXIDASE"/>
    <property type="match status" value="1"/>
</dbReference>
<keyword evidence="2" id="KW-0560">Oxidoreductase</keyword>
<comment type="caution">
    <text evidence="8">The sequence shown here is derived from an EMBL/GenBank/DDBJ whole genome shotgun (WGS) entry which is preliminary data.</text>
</comment>
<sequence length="497" mass="54691">MFGPKTRSPLIRSVVALALASAWLAGCTNGSPTEQIDGPHEPAGQDGPAAAGLGPRLQDPPELVSHDGLLKVDLVVERRRVQVGNRRLYATTYNGAYMPPTLRVRPGDRIDLTMTNNVDQNTNLHTHGLHVSPRAPSDDIFLAIKYKQSYHYSYRLPPNQPIGTYWYHSHADMFSAPQVAGGESGILIVDSLQQYLPASLRGITEHTIALKDVQVQGDSVKTRPLSMGAPTQRTVNGQQNPVITMRPGETQLWRLANIGANIYYRLRLPGTRFHVIAQDGIPVRRIYAQDTLLIPAGGRFDVLVQGGGAGTVRLQTLPYNSGPAGNKFPRADLATVVTSGTPMPQAVLPTAFARHEDLTRARIAARKTVVFTENKAGTKFFVNGRAYDPRRTDFTSTLGTVEEWTVRNDSDEAHSFHLHTDDFQLMSINGKAHPASRAWYDTINVPARASAVLRVHFTDFIGRTVLHCHILNHEDAGMMAVLDIVRPRPESPRPTAR</sequence>
<gene>
    <name evidence="8" type="ORF">RM764_14000</name>
</gene>
<dbReference type="Pfam" id="PF07731">
    <property type="entry name" value="Cu-oxidase_2"/>
    <property type="match status" value="1"/>
</dbReference>
<evidence type="ECO:0000256" key="3">
    <source>
        <dbReference type="SAM" id="MobiDB-lite"/>
    </source>
</evidence>
<feature type="domain" description="Plastocyanin-like" evidence="7">
    <location>
        <begin position="88"/>
        <end position="191"/>
    </location>
</feature>
<dbReference type="Proteomes" id="UP001183809">
    <property type="component" value="Unassembled WGS sequence"/>
</dbReference>
<dbReference type="RefSeq" id="WP_311695161.1">
    <property type="nucleotide sequence ID" value="NZ_JAVREY010000013.1"/>
</dbReference>
<dbReference type="Pfam" id="PF07732">
    <property type="entry name" value="Cu-oxidase_3"/>
    <property type="match status" value="1"/>
</dbReference>
<proteinExistence type="predicted"/>
<dbReference type="PROSITE" id="PS00080">
    <property type="entry name" value="MULTICOPPER_OXIDASE2"/>
    <property type="match status" value="1"/>
</dbReference>
<evidence type="ECO:0000256" key="4">
    <source>
        <dbReference type="SAM" id="SignalP"/>
    </source>
</evidence>
<reference evidence="9" key="1">
    <citation type="submission" date="2023-07" db="EMBL/GenBank/DDBJ databases">
        <title>30 novel species of actinomycetes from the DSMZ collection.</title>
        <authorList>
            <person name="Nouioui I."/>
        </authorList>
    </citation>
    <scope>NUCLEOTIDE SEQUENCE [LARGE SCALE GENOMIC DNA]</scope>
    <source>
        <strain evidence="9">DSM 41699</strain>
    </source>
</reference>
<keyword evidence="9" id="KW-1185">Reference proteome</keyword>
<feature type="signal peptide" evidence="4">
    <location>
        <begin position="1"/>
        <end position="25"/>
    </location>
</feature>
<dbReference type="InterPro" id="IPR011706">
    <property type="entry name" value="Cu-oxidase_C"/>
</dbReference>
<name>A0ABU2TT26_9ACTN</name>
<dbReference type="PROSITE" id="PS51257">
    <property type="entry name" value="PROKAR_LIPOPROTEIN"/>
    <property type="match status" value="1"/>
</dbReference>
<dbReference type="PANTHER" id="PTHR11709">
    <property type="entry name" value="MULTI-COPPER OXIDASE"/>
    <property type="match status" value="1"/>
</dbReference>
<feature type="domain" description="Plastocyanin-like" evidence="5">
    <location>
        <begin position="212"/>
        <end position="305"/>
    </location>
</feature>
<organism evidence="8 9">
    <name type="scientific">Streptomyces gibsoniae</name>
    <dbReference type="NCBI Taxonomy" id="3075529"/>
    <lineage>
        <taxon>Bacteria</taxon>
        <taxon>Bacillati</taxon>
        <taxon>Actinomycetota</taxon>
        <taxon>Actinomycetes</taxon>
        <taxon>Kitasatosporales</taxon>
        <taxon>Streptomycetaceae</taxon>
        <taxon>Streptomyces</taxon>
    </lineage>
</organism>
<evidence type="ECO:0000256" key="1">
    <source>
        <dbReference type="ARBA" id="ARBA00022723"/>
    </source>
</evidence>
<protein>
    <submittedName>
        <fullName evidence="8">Multicopper oxidase family protein</fullName>
    </submittedName>
</protein>
<feature type="chain" id="PRO_5045685602" evidence="4">
    <location>
        <begin position="26"/>
        <end position="497"/>
    </location>
</feature>
<evidence type="ECO:0000313" key="8">
    <source>
        <dbReference type="EMBL" id="MDT0464121.1"/>
    </source>
</evidence>
<dbReference type="InterPro" id="IPR011707">
    <property type="entry name" value="Cu-oxidase-like_N"/>
</dbReference>
<feature type="domain" description="Plastocyanin-like" evidence="6">
    <location>
        <begin position="375"/>
        <end position="483"/>
    </location>
</feature>
<dbReference type="EMBL" id="JAVREY010000013">
    <property type="protein sequence ID" value="MDT0464121.1"/>
    <property type="molecule type" value="Genomic_DNA"/>
</dbReference>
<evidence type="ECO:0000256" key="2">
    <source>
        <dbReference type="ARBA" id="ARBA00023002"/>
    </source>
</evidence>
<evidence type="ECO:0000259" key="6">
    <source>
        <dbReference type="Pfam" id="PF07731"/>
    </source>
</evidence>
<evidence type="ECO:0000259" key="5">
    <source>
        <dbReference type="Pfam" id="PF00394"/>
    </source>
</evidence>
<dbReference type="InterPro" id="IPR045087">
    <property type="entry name" value="Cu-oxidase_fam"/>
</dbReference>
<feature type="region of interest" description="Disordered" evidence="3">
    <location>
        <begin position="30"/>
        <end position="62"/>
    </location>
</feature>
<dbReference type="InterPro" id="IPR001117">
    <property type="entry name" value="Cu-oxidase_2nd"/>
</dbReference>
<dbReference type="InterPro" id="IPR008972">
    <property type="entry name" value="Cupredoxin"/>
</dbReference>
<keyword evidence="4" id="KW-0732">Signal</keyword>
<dbReference type="Gene3D" id="2.60.40.420">
    <property type="entry name" value="Cupredoxins - blue copper proteins"/>
    <property type="match status" value="3"/>
</dbReference>